<name>A0ABV0BWW3_9SPHI</name>
<gene>
    <name evidence="1" type="ORF">ABE541_17595</name>
</gene>
<comment type="caution">
    <text evidence="1">The sequence shown here is derived from an EMBL/GenBank/DDBJ whole genome shotgun (WGS) entry which is preliminary data.</text>
</comment>
<evidence type="ECO:0000313" key="2">
    <source>
        <dbReference type="Proteomes" id="UP001409291"/>
    </source>
</evidence>
<dbReference type="EMBL" id="JBDJNQ010000009">
    <property type="protein sequence ID" value="MEN5379082.1"/>
    <property type="molecule type" value="Genomic_DNA"/>
</dbReference>
<sequence length="371" mass="42432">MKFKVFISSRNNDKIIIGKSNDQTLTDIRIWIKEELEKEELLDKNILDISINESFNRDTTHDSYYACLDEVHQSDFTIVLYNGASGWAPPGFDIGICHAEFAESIQISTKKTSIVDIRNFCPVSTTDEQELKRNKLFSDEIQLVNRFTNPIKITGAQTLENFKNTLLKEIKNTIHKHILDRIKVSNIYYDLAGNTKTILDWKKLKYSDRNNRIKETLQELISTSTNFRDTINIPNAIPDNMSVEDAKSFTGRPFLVDQDKILDIAPGKLGPIHFIAVYGNATEIQVKNLIGYPDVSVIKDEFGIYVWEQNSHIQMIFLTDCKTHNAVKSNFLLFNNWASSSGELNKIQTRAKARLHILKAINEAKNIANDQ</sequence>
<keyword evidence="2" id="KW-1185">Reference proteome</keyword>
<organism evidence="1 2">
    <name type="scientific">Sphingobacterium kitahiroshimense</name>
    <dbReference type="NCBI Taxonomy" id="470446"/>
    <lineage>
        <taxon>Bacteria</taxon>
        <taxon>Pseudomonadati</taxon>
        <taxon>Bacteroidota</taxon>
        <taxon>Sphingobacteriia</taxon>
        <taxon>Sphingobacteriales</taxon>
        <taxon>Sphingobacteriaceae</taxon>
        <taxon>Sphingobacterium</taxon>
    </lineage>
</organism>
<reference evidence="1 2" key="1">
    <citation type="submission" date="2024-04" db="EMBL/GenBank/DDBJ databases">
        <title>WGS of bacteria from Torrens River.</title>
        <authorList>
            <person name="Wyrsch E.R."/>
            <person name="Drigo B."/>
        </authorList>
    </citation>
    <scope>NUCLEOTIDE SEQUENCE [LARGE SCALE GENOMIC DNA]</scope>
    <source>
        <strain evidence="1 2">TWI391</strain>
    </source>
</reference>
<accession>A0ABV0BWW3</accession>
<dbReference type="Proteomes" id="UP001409291">
    <property type="component" value="Unassembled WGS sequence"/>
</dbReference>
<proteinExistence type="predicted"/>
<protein>
    <recommendedName>
        <fullName evidence="3">DUF4062 domain-containing protein</fullName>
    </recommendedName>
</protein>
<evidence type="ECO:0000313" key="1">
    <source>
        <dbReference type="EMBL" id="MEN5379082.1"/>
    </source>
</evidence>
<dbReference type="RefSeq" id="WP_346581872.1">
    <property type="nucleotide sequence ID" value="NZ_JBDJNQ010000009.1"/>
</dbReference>
<evidence type="ECO:0008006" key="3">
    <source>
        <dbReference type="Google" id="ProtNLM"/>
    </source>
</evidence>